<evidence type="ECO:0000313" key="2">
    <source>
        <dbReference type="Proteomes" id="UP000286415"/>
    </source>
</evidence>
<proteinExistence type="predicted"/>
<organism evidence="1 2">
    <name type="scientific">Clonorchis sinensis</name>
    <name type="common">Chinese liver fluke</name>
    <dbReference type="NCBI Taxonomy" id="79923"/>
    <lineage>
        <taxon>Eukaryota</taxon>
        <taxon>Metazoa</taxon>
        <taxon>Spiralia</taxon>
        <taxon>Lophotrochozoa</taxon>
        <taxon>Platyhelminthes</taxon>
        <taxon>Trematoda</taxon>
        <taxon>Digenea</taxon>
        <taxon>Opisthorchiida</taxon>
        <taxon>Opisthorchiata</taxon>
        <taxon>Opisthorchiidae</taxon>
        <taxon>Clonorchis</taxon>
    </lineage>
</organism>
<reference evidence="1 2" key="1">
    <citation type="journal article" date="2018" name="Biotechnol. Adv.">
        <title>Improved genomic resources and new bioinformatic workflow for the carcinogenic parasite Clonorchis sinensis: Biotechnological implications.</title>
        <authorList>
            <person name="Wang D."/>
            <person name="Korhonen P.K."/>
            <person name="Gasser R.B."/>
            <person name="Young N.D."/>
        </authorList>
    </citation>
    <scope>NUCLEOTIDE SEQUENCE [LARGE SCALE GENOMIC DNA]</scope>
    <source>
        <strain evidence="1">Cs-k2</strain>
    </source>
</reference>
<sequence length="197" mass="21608">MTVNLAKAEYVEDAMLYSATICGPQNDKTAKLARTWRINDQSETTTCGLPQVVLQIKPQRLRNELTGPTVCRSNTTSTTRLLLSRIGQPGNTVDEFDDIAQDDDEFHGFKVACEGNYDIVDDGLTTVSIPACCLEIAHQLTDRKIRCSNPTSASRLHLSKLGQLADIPYIILVFSSVGIEARHRKGGTTEGLSIIIL</sequence>
<dbReference type="AlphaFoldDB" id="A0A3R7FK64"/>
<keyword evidence="2" id="KW-1185">Reference proteome</keyword>
<protein>
    <submittedName>
        <fullName evidence="1">Uncharacterized protein</fullName>
    </submittedName>
</protein>
<name>A0A3R7FK64_CLOSI</name>
<dbReference type="Proteomes" id="UP000286415">
    <property type="component" value="Unassembled WGS sequence"/>
</dbReference>
<accession>A0A3R7FK64</accession>
<reference evidence="1 2" key="2">
    <citation type="journal article" date="2021" name="Genomics">
        <title>High-quality reference genome for Clonorchis sinensis.</title>
        <authorList>
            <person name="Young N.D."/>
            <person name="Stroehlein A.J."/>
            <person name="Kinkar L."/>
            <person name="Wang T."/>
            <person name="Sohn W.M."/>
            <person name="Chang B.C.H."/>
            <person name="Kaur P."/>
            <person name="Weisz D."/>
            <person name="Dudchenko O."/>
            <person name="Aiden E.L."/>
            <person name="Korhonen P.K."/>
            <person name="Gasser R.B."/>
        </authorList>
    </citation>
    <scope>NUCLEOTIDE SEQUENCE [LARGE SCALE GENOMIC DNA]</scope>
    <source>
        <strain evidence="1">Cs-k2</strain>
    </source>
</reference>
<dbReference type="InParanoid" id="A0A3R7FK64"/>
<dbReference type="EMBL" id="NIRI02000042">
    <property type="protein sequence ID" value="KAG5448986.1"/>
    <property type="molecule type" value="Genomic_DNA"/>
</dbReference>
<gene>
    <name evidence="1" type="ORF">CSKR_100362</name>
</gene>
<evidence type="ECO:0000313" key="1">
    <source>
        <dbReference type="EMBL" id="KAG5448986.1"/>
    </source>
</evidence>
<comment type="caution">
    <text evidence="1">The sequence shown here is derived from an EMBL/GenBank/DDBJ whole genome shotgun (WGS) entry which is preliminary data.</text>
</comment>